<evidence type="ECO:0000256" key="2">
    <source>
        <dbReference type="ARBA" id="ARBA00022679"/>
    </source>
</evidence>
<proteinExistence type="inferred from homology"/>
<evidence type="ECO:0008006" key="11">
    <source>
        <dbReference type="Google" id="ProtNLM"/>
    </source>
</evidence>
<feature type="domain" description="Four-carbon acid sugar kinase nucleotide binding" evidence="8">
    <location>
        <begin position="246"/>
        <end position="416"/>
    </location>
</feature>
<keyword evidence="4" id="KW-0418">Kinase</keyword>
<feature type="domain" description="Four-carbon acid sugar kinase N-terminal" evidence="7">
    <location>
        <begin position="4"/>
        <end position="227"/>
    </location>
</feature>
<evidence type="ECO:0000256" key="3">
    <source>
        <dbReference type="ARBA" id="ARBA00022741"/>
    </source>
</evidence>
<dbReference type="InterPro" id="IPR042213">
    <property type="entry name" value="NBD_C_sf"/>
</dbReference>
<accession>W4QV59</accession>
<keyword evidence="3" id="KW-0547">Nucleotide-binding</keyword>
<dbReference type="Proteomes" id="UP000018896">
    <property type="component" value="Unassembled WGS sequence"/>
</dbReference>
<dbReference type="Gene3D" id="3.40.50.10840">
    <property type="entry name" value="Putative sugar-binding, N-terminal domain"/>
    <property type="match status" value="1"/>
</dbReference>
<evidence type="ECO:0000256" key="4">
    <source>
        <dbReference type="ARBA" id="ARBA00022777"/>
    </source>
</evidence>
<evidence type="ECO:0000313" key="9">
    <source>
        <dbReference type="EMBL" id="GAE35498.1"/>
    </source>
</evidence>
<dbReference type="SUPFAM" id="SSF142764">
    <property type="entry name" value="YgbK-like"/>
    <property type="match status" value="1"/>
</dbReference>
<evidence type="ECO:0000259" key="8">
    <source>
        <dbReference type="Pfam" id="PF17042"/>
    </source>
</evidence>
<dbReference type="Pfam" id="PF17042">
    <property type="entry name" value="NBD_C"/>
    <property type="match status" value="1"/>
</dbReference>
<evidence type="ECO:0000256" key="1">
    <source>
        <dbReference type="ARBA" id="ARBA00005715"/>
    </source>
</evidence>
<evidence type="ECO:0000259" key="7">
    <source>
        <dbReference type="Pfam" id="PF07005"/>
    </source>
</evidence>
<evidence type="ECO:0000256" key="5">
    <source>
        <dbReference type="ARBA" id="ARBA00022840"/>
    </source>
</evidence>
<keyword evidence="5" id="KW-0067">ATP-binding</keyword>
<keyword evidence="2" id="KW-0808">Transferase</keyword>
<sequence length="428" mass="47675">MKVAVIADDLTGANDTGVQFARSSLKTAVLLESREQVLNQLDCVVVDTDSRSVSSQEAYRKVKEFAEFLKEKSVYDLIYKKIDSTLRGHIGAELDAIYDVWQPDFIVITPAYPKNNRKVIDGHLFVSDKLLHETEISSDPRTPVMHSYLPDLLKQTSRNEVTLITNKELAKGFSFVEEKLQQSYKRNIPYIAFDSADEKDLEDIVSYVLKSKFNVIWSGSAGLANYLTPNVTLVQTMVLNAEKAVLMVVGTVNHHSRKQLEKVLKLVNVRGIKLKSGLIASDTQRVREEVDRILEEMKCAFDNNESVVLYTEGTKKDIELAIKTGSKRGLSADMVSQQISKMLGEVAAEAIERFQIKRLFLTGGDTARAVCISLGILQVQLLEEVEPGMPICNLVFKGSEIKAITKAGAFGSVDTMVHSLQILRGEKV</sequence>
<gene>
    <name evidence="9" type="ORF">JCM9157_2609</name>
</gene>
<dbReference type="eggNOG" id="COG3395">
    <property type="taxonomic scope" value="Bacteria"/>
</dbReference>
<dbReference type="AlphaFoldDB" id="W4QV59"/>
<dbReference type="OrthoDB" id="9778478at2"/>
<evidence type="ECO:0000256" key="6">
    <source>
        <dbReference type="ARBA" id="ARBA00023277"/>
    </source>
</evidence>
<comment type="caution">
    <text evidence="9">The sequence shown here is derived from an EMBL/GenBank/DDBJ whole genome shotgun (WGS) entry which is preliminary data.</text>
</comment>
<protein>
    <recommendedName>
        <fullName evidence="11">Four-carbon acid sugar kinase family protein</fullName>
    </recommendedName>
</protein>
<comment type="similarity">
    <text evidence="1">Belongs to the four-carbon acid sugar kinase family.</text>
</comment>
<dbReference type="Gene3D" id="3.40.980.20">
    <property type="entry name" value="Four-carbon acid sugar kinase, nucleotide binding domain"/>
    <property type="match status" value="1"/>
</dbReference>
<dbReference type="GO" id="GO:0005524">
    <property type="term" value="F:ATP binding"/>
    <property type="evidence" value="ECO:0007669"/>
    <property type="project" value="UniProtKB-KW"/>
</dbReference>
<reference evidence="9 10" key="1">
    <citation type="journal article" date="2014" name="Genome Announc.">
        <title>Draft Genome Sequences of Three Alkaliphilic Bacillus Strains, Bacillus wakoensis JCM 9140T, Bacillus akibai JCM 9157T, and Bacillus hemicellulosilyticus JCM 9152T.</title>
        <authorList>
            <person name="Yuki M."/>
            <person name="Oshima K."/>
            <person name="Suda W."/>
            <person name="Oshida Y."/>
            <person name="Kitamura K."/>
            <person name="Iida T."/>
            <person name="Hattori M."/>
            <person name="Ohkuma M."/>
        </authorList>
    </citation>
    <scope>NUCLEOTIDE SEQUENCE [LARGE SCALE GENOMIC DNA]</scope>
    <source>
        <strain evidence="9 10">JCM 9157</strain>
    </source>
</reference>
<dbReference type="InterPro" id="IPR037051">
    <property type="entry name" value="4-carb_acid_sugar_kinase_N_sf"/>
</dbReference>
<evidence type="ECO:0000313" key="10">
    <source>
        <dbReference type="Proteomes" id="UP000018896"/>
    </source>
</evidence>
<dbReference type="InterPro" id="IPR010737">
    <property type="entry name" value="4-carb_acid_sugar_kinase_N"/>
</dbReference>
<organism evidence="9 10">
    <name type="scientific">Halalkalibacter akibai (strain ATCC 43226 / DSM 21942 / CIP 109018 / JCM 9157 / 1139)</name>
    <name type="common">Bacillus akibai</name>
    <dbReference type="NCBI Taxonomy" id="1236973"/>
    <lineage>
        <taxon>Bacteria</taxon>
        <taxon>Bacillati</taxon>
        <taxon>Bacillota</taxon>
        <taxon>Bacilli</taxon>
        <taxon>Bacillales</taxon>
        <taxon>Bacillaceae</taxon>
        <taxon>Halalkalibacter</taxon>
    </lineage>
</organism>
<name>W4QV59_HALA3</name>
<dbReference type="EMBL" id="BAUV01000019">
    <property type="protein sequence ID" value="GAE35498.1"/>
    <property type="molecule type" value="Genomic_DNA"/>
</dbReference>
<dbReference type="GO" id="GO:0016301">
    <property type="term" value="F:kinase activity"/>
    <property type="evidence" value="ECO:0007669"/>
    <property type="project" value="UniProtKB-KW"/>
</dbReference>
<dbReference type="Pfam" id="PF07005">
    <property type="entry name" value="SBD_N"/>
    <property type="match status" value="1"/>
</dbReference>
<dbReference type="RefSeq" id="WP_035664971.1">
    <property type="nucleotide sequence ID" value="NZ_BAUV01000019.1"/>
</dbReference>
<dbReference type="STRING" id="1236973.JCM9157_2609"/>
<keyword evidence="6" id="KW-0119">Carbohydrate metabolism</keyword>
<dbReference type="InterPro" id="IPR031475">
    <property type="entry name" value="NBD_C"/>
</dbReference>
<keyword evidence="10" id="KW-1185">Reference proteome</keyword>